<dbReference type="CDD" id="cd01983">
    <property type="entry name" value="SIMIBI"/>
    <property type="match status" value="1"/>
</dbReference>
<dbReference type="PANTHER" id="PTHR13696:SF69">
    <property type="entry name" value="PLASMID PARTITIONING PROTEIN-RELATED"/>
    <property type="match status" value="1"/>
</dbReference>
<dbReference type="PANTHER" id="PTHR13696">
    <property type="entry name" value="P-LOOP CONTAINING NUCLEOSIDE TRIPHOSPHATE HYDROLASE"/>
    <property type="match status" value="1"/>
</dbReference>
<organism evidence="2 3">
    <name type="scientific">Lysobacter arseniciresistens ZS79</name>
    <dbReference type="NCBI Taxonomy" id="913325"/>
    <lineage>
        <taxon>Bacteria</taxon>
        <taxon>Pseudomonadati</taxon>
        <taxon>Pseudomonadota</taxon>
        <taxon>Gammaproteobacteria</taxon>
        <taxon>Lysobacterales</taxon>
        <taxon>Lysobacteraceae</taxon>
        <taxon>Novilysobacter</taxon>
    </lineage>
</organism>
<dbReference type="InterPro" id="IPR050678">
    <property type="entry name" value="DNA_Partitioning_ATPase"/>
</dbReference>
<evidence type="ECO:0000313" key="2">
    <source>
        <dbReference type="EMBL" id="KGM57335.1"/>
    </source>
</evidence>
<dbReference type="STRING" id="913325.N799_07790"/>
<dbReference type="CDD" id="cd02042">
    <property type="entry name" value="ParAB_family"/>
    <property type="match status" value="1"/>
</dbReference>
<dbReference type="SUPFAM" id="SSF52540">
    <property type="entry name" value="P-loop containing nucleoside triphosphate hydrolases"/>
    <property type="match status" value="1"/>
</dbReference>
<evidence type="ECO:0000313" key="3">
    <source>
        <dbReference type="Proteomes" id="UP000029989"/>
    </source>
</evidence>
<proteinExistence type="predicted"/>
<protein>
    <submittedName>
        <fullName evidence="2">Plasmid partitioning protein ParA</fullName>
    </submittedName>
</protein>
<dbReference type="RefSeq" id="WP_036207390.1">
    <property type="nucleotide sequence ID" value="NZ_AVPT01000003.1"/>
</dbReference>
<dbReference type="AlphaFoldDB" id="A0A0A0F4B7"/>
<name>A0A0A0F4B7_9GAMM</name>
<comment type="caution">
    <text evidence="2">The sequence shown here is derived from an EMBL/GenBank/DDBJ whole genome shotgun (WGS) entry which is preliminary data.</text>
</comment>
<keyword evidence="3" id="KW-1185">Reference proteome</keyword>
<dbReference type="eggNOG" id="COG1192">
    <property type="taxonomic scope" value="Bacteria"/>
</dbReference>
<dbReference type="InterPro" id="IPR025669">
    <property type="entry name" value="AAA_dom"/>
</dbReference>
<dbReference type="InterPro" id="IPR027417">
    <property type="entry name" value="P-loop_NTPase"/>
</dbReference>
<evidence type="ECO:0000259" key="1">
    <source>
        <dbReference type="Pfam" id="PF13614"/>
    </source>
</evidence>
<dbReference type="Pfam" id="PF13614">
    <property type="entry name" value="AAA_31"/>
    <property type="match status" value="1"/>
</dbReference>
<reference evidence="2 3" key="1">
    <citation type="journal article" date="2015" name="Stand. Genomic Sci.">
        <title>Genomic information of the arsenic-resistant bacterium Lysobacter arseniciresistens type strain ZS79(T) and comparison of Lysobacter draft genomes.</title>
        <authorList>
            <person name="Liu L."/>
            <person name="Zhang S."/>
            <person name="Luo M."/>
            <person name="Wang G."/>
        </authorList>
    </citation>
    <scope>NUCLEOTIDE SEQUENCE [LARGE SCALE GENOMIC DNA]</scope>
    <source>
        <strain evidence="2 3">ZS79</strain>
    </source>
</reference>
<dbReference type="Gene3D" id="3.40.50.300">
    <property type="entry name" value="P-loop containing nucleotide triphosphate hydrolases"/>
    <property type="match status" value="1"/>
</dbReference>
<sequence length="257" mass="27445">MQTWAIANQKGGVGKTTTSLCLARGLAADGARVVLVDLDPHASLTRAFGVPTDPAPSGSHDLFNTGGSVELRSLARGTAIDGLLLVAAQPALATLERRGATQPGLGLSIGRALHAARAHFDYAVLDCPPTLGLLMVNALAAADRLVVPTQTDPLALHGLADMLRTADMVERSRRRPLPRHILPTLYDRRTRSGVQSLERLHDLYEGHVWPKAIPMDTRLRDPATLTASEEPGGRGADAYRSALNWLLAAMPRQQEAA</sequence>
<feature type="domain" description="AAA" evidence="1">
    <location>
        <begin position="2"/>
        <end position="173"/>
    </location>
</feature>
<dbReference type="Proteomes" id="UP000029989">
    <property type="component" value="Unassembled WGS sequence"/>
</dbReference>
<dbReference type="EMBL" id="AVPT01000003">
    <property type="protein sequence ID" value="KGM57335.1"/>
    <property type="molecule type" value="Genomic_DNA"/>
</dbReference>
<gene>
    <name evidence="2" type="ORF">N799_07790</name>
</gene>
<accession>A0A0A0F4B7</accession>
<dbReference type="OrthoDB" id="9815116at2"/>